<protein>
    <submittedName>
        <fullName evidence="2">Uncharacterized protein</fullName>
    </submittedName>
</protein>
<dbReference type="EMBL" id="GBEZ01012329">
    <property type="protein sequence ID" value="JAC73544.1"/>
    <property type="molecule type" value="Transcribed_RNA"/>
</dbReference>
<name>A0A061RRY6_9CHLO</name>
<reference evidence="2" key="1">
    <citation type="submission" date="2014-05" db="EMBL/GenBank/DDBJ databases">
        <title>The transcriptome of the halophilic microalga Tetraselmis sp. GSL018 isolated from the Great Salt Lake, Utah.</title>
        <authorList>
            <person name="Jinkerson R.E."/>
            <person name="D'Adamo S."/>
            <person name="Posewitz M.C."/>
        </authorList>
    </citation>
    <scope>NUCLEOTIDE SEQUENCE</scope>
    <source>
        <strain evidence="2">GSL018</strain>
    </source>
</reference>
<gene>
    <name evidence="2" type="ORF">TSPGSL018_28603</name>
</gene>
<feature type="compositionally biased region" description="Low complexity" evidence="1">
    <location>
        <begin position="55"/>
        <end position="65"/>
    </location>
</feature>
<dbReference type="AlphaFoldDB" id="A0A061RRY6"/>
<accession>A0A061RRY6</accession>
<feature type="non-terminal residue" evidence="2">
    <location>
        <position position="86"/>
    </location>
</feature>
<evidence type="ECO:0000256" key="1">
    <source>
        <dbReference type="SAM" id="MobiDB-lite"/>
    </source>
</evidence>
<proteinExistence type="predicted"/>
<feature type="region of interest" description="Disordered" evidence="1">
    <location>
        <begin position="1"/>
        <end position="86"/>
    </location>
</feature>
<evidence type="ECO:0000313" key="2">
    <source>
        <dbReference type="EMBL" id="JAC73544.1"/>
    </source>
</evidence>
<organism evidence="2">
    <name type="scientific">Tetraselmis sp. GSL018</name>
    <dbReference type="NCBI Taxonomy" id="582737"/>
    <lineage>
        <taxon>Eukaryota</taxon>
        <taxon>Viridiplantae</taxon>
        <taxon>Chlorophyta</taxon>
        <taxon>core chlorophytes</taxon>
        <taxon>Chlorodendrophyceae</taxon>
        <taxon>Chlorodendrales</taxon>
        <taxon>Chlorodendraceae</taxon>
        <taxon>Tetraselmis</taxon>
    </lineage>
</organism>
<sequence>PVMPRRALVGAAGEPPERHSGPPSCARWPQCARLLPRGREQRRAQAGPWRGGAGAAQASGTSAQGRRPTPAGAASIRTWAAGRLLA</sequence>
<feature type="non-terminal residue" evidence="2">
    <location>
        <position position="1"/>
    </location>
</feature>